<accession>A0A9D1F1Q2</accession>
<sequence>MYDYEELKQSIDSRREEDFKALKAEINGLESFFEKCFKVFFENNAAKSERDFNVTSL</sequence>
<dbReference type="EMBL" id="DVIU01000275">
    <property type="protein sequence ID" value="HIS37590.1"/>
    <property type="molecule type" value="Genomic_DNA"/>
</dbReference>
<proteinExistence type="predicted"/>
<reference evidence="1" key="1">
    <citation type="submission" date="2020-10" db="EMBL/GenBank/DDBJ databases">
        <authorList>
            <person name="Gilroy R."/>
        </authorList>
    </citation>
    <scope>NUCLEOTIDE SEQUENCE</scope>
    <source>
        <strain evidence="1">6276</strain>
    </source>
</reference>
<dbReference type="Proteomes" id="UP000823928">
    <property type="component" value="Unassembled WGS sequence"/>
</dbReference>
<evidence type="ECO:0000313" key="2">
    <source>
        <dbReference type="Proteomes" id="UP000823928"/>
    </source>
</evidence>
<name>A0A9D1F1Q2_9BACT</name>
<dbReference type="AlphaFoldDB" id="A0A9D1F1Q2"/>
<comment type="caution">
    <text evidence="1">The sequence shown here is derived from an EMBL/GenBank/DDBJ whole genome shotgun (WGS) entry which is preliminary data.</text>
</comment>
<organism evidence="1 2">
    <name type="scientific">Candidatus Scatousia excrementigallinarum</name>
    <dbReference type="NCBI Taxonomy" id="2840935"/>
    <lineage>
        <taxon>Bacteria</taxon>
        <taxon>Candidatus Scatousia</taxon>
    </lineage>
</organism>
<evidence type="ECO:0000313" key="1">
    <source>
        <dbReference type="EMBL" id="HIS37590.1"/>
    </source>
</evidence>
<protein>
    <submittedName>
        <fullName evidence="1">Uncharacterized protein</fullName>
    </submittedName>
</protein>
<gene>
    <name evidence="1" type="ORF">IAC10_13370</name>
</gene>
<reference evidence="1" key="2">
    <citation type="journal article" date="2021" name="PeerJ">
        <title>Extensive microbial diversity within the chicken gut microbiome revealed by metagenomics and culture.</title>
        <authorList>
            <person name="Gilroy R."/>
            <person name="Ravi A."/>
            <person name="Getino M."/>
            <person name="Pursley I."/>
            <person name="Horton D.L."/>
            <person name="Alikhan N.F."/>
            <person name="Baker D."/>
            <person name="Gharbi K."/>
            <person name="Hall N."/>
            <person name="Watson M."/>
            <person name="Adriaenssens E.M."/>
            <person name="Foster-Nyarko E."/>
            <person name="Jarju S."/>
            <person name="Secka A."/>
            <person name="Antonio M."/>
            <person name="Oren A."/>
            <person name="Chaudhuri R.R."/>
            <person name="La Ragione R."/>
            <person name="Hildebrand F."/>
            <person name="Pallen M.J."/>
        </authorList>
    </citation>
    <scope>NUCLEOTIDE SEQUENCE</scope>
    <source>
        <strain evidence="1">6276</strain>
    </source>
</reference>